<dbReference type="Gene3D" id="3.40.630.30">
    <property type="match status" value="1"/>
</dbReference>
<evidence type="ECO:0000313" key="2">
    <source>
        <dbReference type="EMBL" id="CRZ34692.1"/>
    </source>
</evidence>
<evidence type="ECO:0000313" key="3">
    <source>
        <dbReference type="Proteomes" id="UP000236497"/>
    </source>
</evidence>
<dbReference type="PANTHER" id="PTHR43792:SF9">
    <property type="entry name" value="RIBOSOMAL-PROTEIN-ALANINE ACETYLTRANSFERASE"/>
    <property type="match status" value="1"/>
</dbReference>
<reference evidence="2 3" key="1">
    <citation type="submission" date="2015-06" db="EMBL/GenBank/DDBJ databases">
        <authorList>
            <person name="Wibberg Daniel"/>
        </authorList>
    </citation>
    <scope>NUCLEOTIDE SEQUENCE [LARGE SCALE GENOMIC DNA]</scope>
    <source>
        <strain evidence="2 3">T3/55T</strain>
    </source>
</reference>
<protein>
    <recommendedName>
        <fullName evidence="1">N-acetyltransferase domain-containing protein</fullName>
    </recommendedName>
</protein>
<feature type="domain" description="N-acetyltransferase" evidence="1">
    <location>
        <begin position="18"/>
        <end position="183"/>
    </location>
</feature>
<dbReference type="Proteomes" id="UP000236497">
    <property type="component" value="Unassembled WGS sequence"/>
</dbReference>
<accession>A0A0H5SGR7</accession>
<name>A0A0H5SGR7_HERHM</name>
<dbReference type="Pfam" id="PF13302">
    <property type="entry name" value="Acetyltransf_3"/>
    <property type="match status" value="1"/>
</dbReference>
<evidence type="ECO:0000259" key="1">
    <source>
        <dbReference type="PROSITE" id="PS51186"/>
    </source>
</evidence>
<proteinExistence type="predicted"/>
<organism evidence="2 3">
    <name type="scientific">Herbinix hemicellulosilytica</name>
    <dbReference type="NCBI Taxonomy" id="1564487"/>
    <lineage>
        <taxon>Bacteria</taxon>
        <taxon>Bacillati</taxon>
        <taxon>Bacillota</taxon>
        <taxon>Clostridia</taxon>
        <taxon>Lachnospirales</taxon>
        <taxon>Lachnospiraceae</taxon>
        <taxon>Herbinix</taxon>
    </lineage>
</organism>
<dbReference type="PANTHER" id="PTHR43792">
    <property type="entry name" value="GNAT FAMILY, PUTATIVE (AFU_ORTHOLOGUE AFUA_3G00765)-RELATED-RELATED"/>
    <property type="match status" value="1"/>
</dbReference>
<gene>
    <name evidence="2" type="ORF">HHT355_1491</name>
</gene>
<dbReference type="GO" id="GO:0005737">
    <property type="term" value="C:cytoplasm"/>
    <property type="evidence" value="ECO:0007669"/>
    <property type="project" value="TreeGrafter"/>
</dbReference>
<dbReference type="SUPFAM" id="SSF55729">
    <property type="entry name" value="Acyl-CoA N-acyltransferases (Nat)"/>
    <property type="match status" value="1"/>
</dbReference>
<keyword evidence="3" id="KW-1185">Reference proteome</keyword>
<dbReference type="InterPro" id="IPR016181">
    <property type="entry name" value="Acyl_CoA_acyltransferase"/>
</dbReference>
<dbReference type="GO" id="GO:0008999">
    <property type="term" value="F:protein-N-terminal-alanine acetyltransferase activity"/>
    <property type="evidence" value="ECO:0007669"/>
    <property type="project" value="TreeGrafter"/>
</dbReference>
<dbReference type="AlphaFoldDB" id="A0A0H5SGR7"/>
<dbReference type="InterPro" id="IPR051531">
    <property type="entry name" value="N-acetyltransferase"/>
</dbReference>
<dbReference type="EMBL" id="CVTD020000016">
    <property type="protein sequence ID" value="CRZ34692.1"/>
    <property type="molecule type" value="Genomic_DNA"/>
</dbReference>
<sequence>MDFSKYFPALPSIETERLLLRQITLSDSDGRDCLEFINDYDVYRFWGLYDEKREPDKKPEKVVRLDAHYYETMKEYKAGRELTWLIELKENRKVIGEIVLYDFLLDLQADMGYRLNKKYWGHGYATEAGLAIVKFAFETLKLKRLQIRCFKENQASAKIAQKLGFKQEGLIRNGVILNVMTDYYIFGLLQEEYNTNND</sequence>
<dbReference type="InterPro" id="IPR000182">
    <property type="entry name" value="GNAT_dom"/>
</dbReference>
<dbReference type="RefSeq" id="WP_158245923.1">
    <property type="nucleotide sequence ID" value="NZ_CVTD020000016.1"/>
</dbReference>
<dbReference type="PROSITE" id="PS51186">
    <property type="entry name" value="GNAT"/>
    <property type="match status" value="1"/>
</dbReference>